<dbReference type="HOGENOM" id="CLU_011220_4_0_1"/>
<dbReference type="PhylomeDB" id="A7SF12"/>
<dbReference type="STRING" id="45351.A7SF12"/>
<dbReference type="InterPro" id="IPR003734">
    <property type="entry name" value="DUF155"/>
</dbReference>
<evidence type="ECO:0000256" key="1">
    <source>
        <dbReference type="ARBA" id="ARBA00008306"/>
    </source>
</evidence>
<dbReference type="Pfam" id="PF02582">
    <property type="entry name" value="DUF155"/>
    <property type="match status" value="1"/>
</dbReference>
<dbReference type="GO" id="GO:0005739">
    <property type="term" value="C:mitochondrion"/>
    <property type="evidence" value="ECO:0007669"/>
    <property type="project" value="UniProtKB-ARBA"/>
</dbReference>
<keyword evidence="4" id="KW-1185">Reference proteome</keyword>
<accession>A7SF12</accession>
<dbReference type="InParanoid" id="A7SF12"/>
<dbReference type="eggNOG" id="KOG2861">
    <property type="taxonomic scope" value="Eukaryota"/>
</dbReference>
<protein>
    <recommendedName>
        <fullName evidence="2">DUF155 domain-containing protein</fullName>
    </recommendedName>
</protein>
<dbReference type="InterPro" id="IPR051624">
    <property type="entry name" value="RMD1/Sad1-interacting"/>
</dbReference>
<organism evidence="3 4">
    <name type="scientific">Nematostella vectensis</name>
    <name type="common">Starlet sea anemone</name>
    <dbReference type="NCBI Taxonomy" id="45351"/>
    <lineage>
        <taxon>Eukaryota</taxon>
        <taxon>Metazoa</taxon>
        <taxon>Cnidaria</taxon>
        <taxon>Anthozoa</taxon>
        <taxon>Hexacorallia</taxon>
        <taxon>Actiniaria</taxon>
        <taxon>Edwardsiidae</taxon>
        <taxon>Nematostella</taxon>
    </lineage>
</organism>
<gene>
    <name evidence="3" type="ORF">NEMVEDRAFT_v1g116003</name>
</gene>
<evidence type="ECO:0000259" key="2">
    <source>
        <dbReference type="Pfam" id="PF02582"/>
    </source>
</evidence>
<feature type="non-terminal residue" evidence="3">
    <location>
        <position position="219"/>
    </location>
</feature>
<dbReference type="Proteomes" id="UP000001593">
    <property type="component" value="Unassembled WGS sequence"/>
</dbReference>
<dbReference type="PANTHER" id="PTHR16255">
    <property type="entry name" value="REQUIRED FOR MEIOTIC NUCLEAR DIVISION PROTEIN 1 HOMOLOG"/>
    <property type="match status" value="1"/>
</dbReference>
<evidence type="ECO:0000313" key="4">
    <source>
        <dbReference type="Proteomes" id="UP000001593"/>
    </source>
</evidence>
<comment type="similarity">
    <text evidence="1">Belongs to the RMD1/sif2 family.</text>
</comment>
<dbReference type="AlphaFoldDB" id="A7SF12"/>
<dbReference type="PANTHER" id="PTHR16255:SF1">
    <property type="entry name" value="REQUIRED FOR MEIOTIC NUCLEAR DIVISION PROTEIN 1 HOMOLOG"/>
    <property type="match status" value="1"/>
</dbReference>
<dbReference type="OrthoDB" id="242766at2759"/>
<proteinExistence type="inferred from homology"/>
<dbReference type="EMBL" id="DS469641">
    <property type="protein sequence ID" value="EDO37696.1"/>
    <property type="molecule type" value="Genomic_DNA"/>
</dbReference>
<reference evidence="3 4" key="1">
    <citation type="journal article" date="2007" name="Science">
        <title>Sea anemone genome reveals ancestral eumetazoan gene repertoire and genomic organization.</title>
        <authorList>
            <person name="Putnam N.H."/>
            <person name="Srivastava M."/>
            <person name="Hellsten U."/>
            <person name="Dirks B."/>
            <person name="Chapman J."/>
            <person name="Salamov A."/>
            <person name="Terry A."/>
            <person name="Shapiro H."/>
            <person name="Lindquist E."/>
            <person name="Kapitonov V.V."/>
            <person name="Jurka J."/>
            <person name="Genikhovich G."/>
            <person name="Grigoriev I.V."/>
            <person name="Lucas S.M."/>
            <person name="Steele R.E."/>
            <person name="Finnerty J.R."/>
            <person name="Technau U."/>
            <person name="Martindale M.Q."/>
            <person name="Rokhsar D.S."/>
        </authorList>
    </citation>
    <scope>NUCLEOTIDE SEQUENCE [LARGE SCALE GENOMIC DNA]</scope>
    <source>
        <strain evidence="4">CH2 X CH6</strain>
    </source>
</reference>
<dbReference type="KEGG" id="nve:5509198"/>
<dbReference type="OMA" id="PYVIAYY"/>
<evidence type="ECO:0000313" key="3">
    <source>
        <dbReference type="EMBL" id="EDO37696.1"/>
    </source>
</evidence>
<sequence length="219" mass="25142">GALVFWNVEQSEMQKIRKLTARFEEGRYNRDTIEDESEELPFTYSGSPTSLVKGRINLNSESEPETKPLEKFAFSHAVALSIKLGMWESVLEKYIDSIAWVPEALSKGEPLKLSRNEVLVKTGELISLRYKINLSSDLLMTPDFYWDRDSLEGLYDTMCSYMDIRRRTKVMNEKLTHCSELADLLRTHLSERHSFTLEWGIIALIAIEVCDSDCVTASM</sequence>
<feature type="domain" description="DUF155" evidence="2">
    <location>
        <begin position="1"/>
        <end position="172"/>
    </location>
</feature>
<name>A7SF12_NEMVE</name>